<evidence type="ECO:0000313" key="4">
    <source>
        <dbReference type="EMBL" id="CEL92120.1"/>
    </source>
</evidence>
<keyword evidence="2" id="KW-0732">Signal</keyword>
<evidence type="ECO:0000256" key="1">
    <source>
        <dbReference type="SAM" id="MobiDB-lite"/>
    </source>
</evidence>
<dbReference type="GO" id="GO:0046422">
    <property type="term" value="F:violaxanthin de-epoxidase activity"/>
    <property type="evidence" value="ECO:0007669"/>
    <property type="project" value="InterPro"/>
</dbReference>
<dbReference type="VEuPathDB" id="CryptoDB:Vbra_20075"/>
<organism evidence="4 5">
    <name type="scientific">Vitrella brassicaformis (strain CCMP3155)</name>
    <dbReference type="NCBI Taxonomy" id="1169540"/>
    <lineage>
        <taxon>Eukaryota</taxon>
        <taxon>Sar</taxon>
        <taxon>Alveolata</taxon>
        <taxon>Colpodellida</taxon>
        <taxon>Vitrellaceae</taxon>
        <taxon>Vitrella</taxon>
    </lineage>
</organism>
<feature type="domain" description="VDE lipocalin" evidence="3">
    <location>
        <begin position="190"/>
        <end position="436"/>
    </location>
</feature>
<dbReference type="InterPro" id="IPR012674">
    <property type="entry name" value="Calycin"/>
</dbReference>
<feature type="region of interest" description="Disordered" evidence="1">
    <location>
        <begin position="57"/>
        <end position="90"/>
    </location>
</feature>
<feature type="compositionally biased region" description="Basic and acidic residues" evidence="1">
    <location>
        <begin position="68"/>
        <end position="80"/>
    </location>
</feature>
<protein>
    <recommendedName>
        <fullName evidence="3">VDE lipocalin domain-containing protein</fullName>
    </recommendedName>
</protein>
<dbReference type="GO" id="GO:0010028">
    <property type="term" value="P:xanthophyll cycle"/>
    <property type="evidence" value="ECO:0007669"/>
    <property type="project" value="InterPro"/>
</dbReference>
<dbReference type="Proteomes" id="UP000041254">
    <property type="component" value="Unassembled WGS sequence"/>
</dbReference>
<name>A0A0G4E974_VITBC</name>
<feature type="signal peptide" evidence="2">
    <location>
        <begin position="1"/>
        <end position="30"/>
    </location>
</feature>
<gene>
    <name evidence="4" type="ORF">Vbra_20075</name>
</gene>
<dbReference type="PANTHER" id="PTHR33970:SF1">
    <property type="entry name" value="VIOLAXANTHIN DE-EPOXIDASE, CHLOROPLASTIC"/>
    <property type="match status" value="1"/>
</dbReference>
<dbReference type="InterPro" id="IPR044682">
    <property type="entry name" value="VDE"/>
</dbReference>
<dbReference type="SUPFAM" id="SSF50814">
    <property type="entry name" value="Lipocalins"/>
    <property type="match status" value="1"/>
</dbReference>
<reference evidence="4 5" key="1">
    <citation type="submission" date="2014-11" db="EMBL/GenBank/DDBJ databases">
        <authorList>
            <person name="Zhu J."/>
            <person name="Qi W."/>
            <person name="Song R."/>
        </authorList>
    </citation>
    <scope>NUCLEOTIDE SEQUENCE [LARGE SCALE GENOMIC DNA]</scope>
</reference>
<dbReference type="InParanoid" id="A0A0G4E974"/>
<dbReference type="OrthoDB" id="10258187at2759"/>
<evidence type="ECO:0000259" key="3">
    <source>
        <dbReference type="Pfam" id="PF07137"/>
    </source>
</evidence>
<evidence type="ECO:0000256" key="2">
    <source>
        <dbReference type="SAM" id="SignalP"/>
    </source>
</evidence>
<keyword evidence="5" id="KW-1185">Reference proteome</keyword>
<dbReference type="InterPro" id="IPR010788">
    <property type="entry name" value="VDE_dom"/>
</dbReference>
<accession>A0A0G4E974</accession>
<proteinExistence type="predicted"/>
<evidence type="ECO:0000313" key="5">
    <source>
        <dbReference type="Proteomes" id="UP000041254"/>
    </source>
</evidence>
<sequence>MLKRANSLPSSRFLRHVCLALALGLTGSLTEPAAFVAPSPRTPWLLQQTTRSRHMRLHSRWRHSSRMPSRDQPVHPRSEASDDEGDGEAGWPDQLMRRFLETSSSVIGDFSRSVWVLAALPLLWLIADPSWITSLSSSVGQVLQTSHTTTSSTAAGGDARPVSLWPPPAYADDELRKFADNGNPVAVDPLCFVRRCQLQTKACAADRSCMKGLTCLARCRGDSMCSTSCFSRFGSSTLDAFLTCSVEKEGCVNVPRDLGPATWTSPKEDQAPGPVDDFDVASMEGTWYKVLGMNSRYDCFDCQKNTFTPAEEPNKPWRVAVEFSLPRPRGGAWNNRVSEDMFPEATPDMRKQRSYRTKGEMFGLTFWENWYIIGQRDEGPDPYKFVYYTGHTLQGNYRGAFVYVRTPTLPQSIVPELTQVAERAKLKLADFCVIDNDKVGRRQDGERERERERGGMRLARTTGKAAKEDIDRDANLRWFTSRSIPLWNYRFFELTRLLAEEFSDWFEDPSITSQWLVEQQRRVILTQPFAVSPFAENPLGTDASVNIDPTEYLLSSGNVRNEQLREKVETLEEIFDAKATVDPMDTSSVEGLLSLNGEAMPVEVLNTRGRSSSPFTTTPASRRMSLMLARRGADGSAVRPPSQLDIPPLPDELEMEVLLPPAQFLTAEQRAFIRQYSRRPCLYRPTTQQQQQQQPSTAAASASRVLPGWLGRITNVNNRVPTGGPGMAEAAMP</sequence>
<feature type="chain" id="PRO_5005186875" description="VDE lipocalin domain-containing protein" evidence="2">
    <location>
        <begin position="31"/>
        <end position="733"/>
    </location>
</feature>
<dbReference type="PANTHER" id="PTHR33970">
    <property type="entry name" value="VIOLAXANTHIN DE-EPOXIDASE, CHLOROPLASTIC-RELATED"/>
    <property type="match status" value="1"/>
</dbReference>
<dbReference type="AlphaFoldDB" id="A0A0G4E974"/>
<dbReference type="Pfam" id="PF07137">
    <property type="entry name" value="VDE"/>
    <property type="match status" value="1"/>
</dbReference>
<dbReference type="EMBL" id="CDMY01000047">
    <property type="protein sequence ID" value="CEL92120.1"/>
    <property type="molecule type" value="Genomic_DNA"/>
</dbReference>
<dbReference type="Gene3D" id="2.40.128.20">
    <property type="match status" value="1"/>
</dbReference>